<sequence length="193" mass="22615">MYPDIKFPQTKVDWLIADFSKKNKPTIADFMRLRTIGGLYDSLDNYRTQSANMNAAQLEAEKHNSKRLGRYMTRAGDPKPSKYCDAHAIVSGGHPDAILMRGLMAWLKMRIDDPFNGCWLPRDWEDRSRMPNYLRKAVPHKRIHHNGYYRWLRRFIDFNRITTQDQLIRALRLVRVSLQSGNVPPNVMPRTGR</sequence>
<dbReference type="InterPro" id="IPR032871">
    <property type="entry name" value="AHH_dom_containing"/>
</dbReference>
<gene>
    <name evidence="1" type="ORF">NBRC116591_36970</name>
</gene>
<accession>A0ABQ0AE13</accession>
<dbReference type="Pfam" id="PF14412">
    <property type="entry name" value="AHH"/>
    <property type="match status" value="1"/>
</dbReference>
<keyword evidence="2" id="KW-1185">Reference proteome</keyword>
<organism evidence="1 2">
    <name type="scientific">Sessilibacter corallicola</name>
    <dbReference type="NCBI Taxonomy" id="2904075"/>
    <lineage>
        <taxon>Bacteria</taxon>
        <taxon>Pseudomonadati</taxon>
        <taxon>Pseudomonadota</taxon>
        <taxon>Gammaproteobacteria</taxon>
        <taxon>Cellvibrionales</taxon>
        <taxon>Cellvibrionaceae</taxon>
        <taxon>Sessilibacter</taxon>
    </lineage>
</organism>
<reference evidence="1 2" key="1">
    <citation type="submission" date="2024-04" db="EMBL/GenBank/DDBJ databases">
        <title>Draft genome sequence of Sessilibacter corallicola NBRC 116591.</title>
        <authorList>
            <person name="Miyakawa T."/>
            <person name="Kusuya Y."/>
            <person name="Miura T."/>
        </authorList>
    </citation>
    <scope>NUCLEOTIDE SEQUENCE [LARGE SCALE GENOMIC DNA]</scope>
    <source>
        <strain evidence="1 2">KU-00831-HH</strain>
    </source>
</reference>
<dbReference type="RefSeq" id="WP_353304285.1">
    <property type="nucleotide sequence ID" value="NZ_BAABWN010000016.1"/>
</dbReference>
<evidence type="ECO:0008006" key="3">
    <source>
        <dbReference type="Google" id="ProtNLM"/>
    </source>
</evidence>
<proteinExistence type="predicted"/>
<comment type="caution">
    <text evidence="1">The sequence shown here is derived from an EMBL/GenBank/DDBJ whole genome shotgun (WGS) entry which is preliminary data.</text>
</comment>
<protein>
    <recommendedName>
        <fullName evidence="3">Bacteriophage Mx8 p63 C-terminal domain-containing protein</fullName>
    </recommendedName>
</protein>
<evidence type="ECO:0000313" key="2">
    <source>
        <dbReference type="Proteomes" id="UP001465153"/>
    </source>
</evidence>
<dbReference type="EMBL" id="BAABWN010000016">
    <property type="protein sequence ID" value="GAA6169885.1"/>
    <property type="molecule type" value="Genomic_DNA"/>
</dbReference>
<evidence type="ECO:0000313" key="1">
    <source>
        <dbReference type="EMBL" id="GAA6169885.1"/>
    </source>
</evidence>
<dbReference type="Proteomes" id="UP001465153">
    <property type="component" value="Unassembled WGS sequence"/>
</dbReference>
<name>A0ABQ0AE13_9GAMM</name>